<evidence type="ECO:0000259" key="9">
    <source>
        <dbReference type="Pfam" id="PF06155"/>
    </source>
</evidence>
<evidence type="ECO:0008006" key="12">
    <source>
        <dbReference type="Google" id="ProtNLM"/>
    </source>
</evidence>
<gene>
    <name evidence="10" type="ORF">VSDG_06707</name>
</gene>
<reference evidence="10 11" key="1">
    <citation type="submission" date="2015-09" db="EMBL/GenBank/DDBJ databases">
        <title>Host preference determinants of Valsa canker pathogens revealed by comparative genomics.</title>
        <authorList>
            <person name="Yin Z."/>
            <person name="Huang L."/>
        </authorList>
    </citation>
    <scope>NUCLEOTIDE SEQUENCE [LARGE SCALE GENOMIC DNA]</scope>
    <source>
        <strain evidence="10 11">YSFL</strain>
    </source>
</reference>
<feature type="compositionally biased region" description="Basic and acidic residues" evidence="7">
    <location>
        <begin position="55"/>
        <end position="66"/>
    </location>
</feature>
<evidence type="ECO:0000256" key="1">
    <source>
        <dbReference type="ARBA" id="ARBA00001954"/>
    </source>
</evidence>
<protein>
    <recommendedName>
        <fullName evidence="12">TauD/TfdA-like domain-containing protein</fullName>
    </recommendedName>
</protein>
<sequence length="495" mass="55686">MSLRNRLVATVTALLRGQQGPGPLGRSHCTPRLVPRPFRPLTPFIPSHCISSSASKERQAQPREKTSPLQLDDSVSAETVAPSPARFGRLIQASEADGYVKLNFEHHYTNTPANLSTLWFRDSCLCGKCMSESSGQKRFATCDIDENPQVESCRVTDNGDLQLVWANDRLTGGSSHTSVYPQDFLQQVVAFHGGLQRHWRFTPQRIPWDKHSLEDAVDALSFSYEDWMAGGEAFAKAFLGLHTWGLVFLRGVPESHDAVQDIASKIGSLQLTFYGLTWDVISKPNAENVAYTDEFLCLHQDLLYWRETPRIQLLHCLKNECEGGESLFSDGLRTALELKKSHENLYNVLAEEHANFHYSRNGNFYYDSRHVIEQKCGSPVQINWAPPFQAPFTQDPSESGHGKLHRWREAARAFRDSLETPANMLQHRMQPGECVLFDNQRILHGRTKFNTSAGLRHLRGGYIDTQTLTSAFVRLGRQGALGALDEQRRSEHGGA</sequence>
<feature type="region of interest" description="Disordered" evidence="7">
    <location>
        <begin position="52"/>
        <end position="76"/>
    </location>
</feature>
<evidence type="ECO:0000256" key="4">
    <source>
        <dbReference type="ARBA" id="ARBA00022964"/>
    </source>
</evidence>
<dbReference type="SUPFAM" id="SSF51197">
    <property type="entry name" value="Clavaminate synthase-like"/>
    <property type="match status" value="1"/>
</dbReference>
<keyword evidence="5" id="KW-0560">Oxidoreductase</keyword>
<dbReference type="GO" id="GO:0045329">
    <property type="term" value="P:carnitine biosynthetic process"/>
    <property type="evidence" value="ECO:0007669"/>
    <property type="project" value="TreeGrafter"/>
</dbReference>
<keyword evidence="11" id="KW-1185">Reference proteome</keyword>
<dbReference type="Pfam" id="PF06155">
    <property type="entry name" value="GBBH-like_N"/>
    <property type="match status" value="1"/>
</dbReference>
<evidence type="ECO:0000256" key="7">
    <source>
        <dbReference type="SAM" id="MobiDB-lite"/>
    </source>
</evidence>
<proteinExistence type="inferred from homology"/>
<feature type="domain" description="TauD/TfdA-like" evidence="8">
    <location>
        <begin position="219"/>
        <end position="462"/>
    </location>
</feature>
<comment type="cofactor">
    <cofactor evidence="1">
        <name>Fe(2+)</name>
        <dbReference type="ChEBI" id="CHEBI:29033"/>
    </cofactor>
</comment>
<dbReference type="AlphaFoldDB" id="A0A423VN93"/>
<keyword evidence="6" id="KW-0408">Iron</keyword>
<keyword evidence="3" id="KW-0479">Metal-binding</keyword>
<evidence type="ECO:0000313" key="11">
    <source>
        <dbReference type="Proteomes" id="UP000284375"/>
    </source>
</evidence>
<dbReference type="InterPro" id="IPR003819">
    <property type="entry name" value="TauD/TfdA-like"/>
</dbReference>
<keyword evidence="4" id="KW-0223">Dioxygenase</keyword>
<dbReference type="CDD" id="cd00250">
    <property type="entry name" value="CAS_like"/>
    <property type="match status" value="1"/>
</dbReference>
<dbReference type="GO" id="GO:0005739">
    <property type="term" value="C:mitochondrion"/>
    <property type="evidence" value="ECO:0007669"/>
    <property type="project" value="TreeGrafter"/>
</dbReference>
<dbReference type="Pfam" id="PF02668">
    <property type="entry name" value="TauD"/>
    <property type="match status" value="1"/>
</dbReference>
<comment type="caution">
    <text evidence="10">The sequence shown here is derived from an EMBL/GenBank/DDBJ whole genome shotgun (WGS) entry which is preliminary data.</text>
</comment>
<evidence type="ECO:0000256" key="2">
    <source>
        <dbReference type="ARBA" id="ARBA00008654"/>
    </source>
</evidence>
<dbReference type="STRING" id="252740.A0A423VN93"/>
<dbReference type="OrthoDB" id="406634at2759"/>
<evidence type="ECO:0000256" key="5">
    <source>
        <dbReference type="ARBA" id="ARBA00023002"/>
    </source>
</evidence>
<feature type="domain" description="Gamma-butyrobetaine hydroxylase-like N-terminal" evidence="9">
    <location>
        <begin position="93"/>
        <end position="184"/>
    </location>
</feature>
<dbReference type="GO" id="GO:0046872">
    <property type="term" value="F:metal ion binding"/>
    <property type="evidence" value="ECO:0007669"/>
    <property type="project" value="UniProtKB-KW"/>
</dbReference>
<dbReference type="Proteomes" id="UP000284375">
    <property type="component" value="Unassembled WGS sequence"/>
</dbReference>
<dbReference type="PANTHER" id="PTHR10696:SF25">
    <property type="entry name" value="OXIDOREDUCTASE AIM17-RELATED"/>
    <property type="match status" value="1"/>
</dbReference>
<dbReference type="GO" id="GO:0016706">
    <property type="term" value="F:2-oxoglutarate-dependent dioxygenase activity"/>
    <property type="evidence" value="ECO:0007669"/>
    <property type="project" value="UniProtKB-ARBA"/>
</dbReference>
<comment type="similarity">
    <text evidence="2">Belongs to the gamma-BBH/TMLD family.</text>
</comment>
<dbReference type="InterPro" id="IPR010376">
    <property type="entry name" value="GBBH-like_N"/>
</dbReference>
<dbReference type="PANTHER" id="PTHR10696">
    <property type="entry name" value="GAMMA-BUTYROBETAINE HYDROXYLASE-RELATED"/>
    <property type="match status" value="1"/>
</dbReference>
<dbReference type="Gene3D" id="3.60.130.10">
    <property type="entry name" value="Clavaminate synthase-like"/>
    <property type="match status" value="1"/>
</dbReference>
<dbReference type="Gene3D" id="3.30.2020.30">
    <property type="match status" value="1"/>
</dbReference>
<evidence type="ECO:0000256" key="6">
    <source>
        <dbReference type="ARBA" id="ARBA00023004"/>
    </source>
</evidence>
<dbReference type="InterPro" id="IPR050411">
    <property type="entry name" value="AlphaKG_dependent_hydroxylases"/>
</dbReference>
<dbReference type="InterPro" id="IPR038492">
    <property type="entry name" value="GBBH-like_N_sf"/>
</dbReference>
<name>A0A423VN93_CYTCH</name>
<evidence type="ECO:0000313" key="10">
    <source>
        <dbReference type="EMBL" id="ROV92474.1"/>
    </source>
</evidence>
<evidence type="ECO:0000259" key="8">
    <source>
        <dbReference type="Pfam" id="PF02668"/>
    </source>
</evidence>
<accession>A0A423VN93</accession>
<dbReference type="InterPro" id="IPR042098">
    <property type="entry name" value="TauD-like_sf"/>
</dbReference>
<organism evidence="10 11">
    <name type="scientific">Cytospora chrysosperma</name>
    <name type="common">Cytospora canker fungus</name>
    <name type="synonym">Sphaeria chrysosperma</name>
    <dbReference type="NCBI Taxonomy" id="252740"/>
    <lineage>
        <taxon>Eukaryota</taxon>
        <taxon>Fungi</taxon>
        <taxon>Dikarya</taxon>
        <taxon>Ascomycota</taxon>
        <taxon>Pezizomycotina</taxon>
        <taxon>Sordariomycetes</taxon>
        <taxon>Sordariomycetidae</taxon>
        <taxon>Diaporthales</taxon>
        <taxon>Cytosporaceae</taxon>
        <taxon>Cytospora</taxon>
    </lineage>
</organism>
<evidence type="ECO:0000256" key="3">
    <source>
        <dbReference type="ARBA" id="ARBA00022723"/>
    </source>
</evidence>
<dbReference type="EMBL" id="LJZO01000037">
    <property type="protein sequence ID" value="ROV92474.1"/>
    <property type="molecule type" value="Genomic_DNA"/>
</dbReference>